<proteinExistence type="predicted"/>
<dbReference type="SUPFAM" id="SSF109604">
    <property type="entry name" value="HD-domain/PDEase-like"/>
    <property type="match status" value="1"/>
</dbReference>
<evidence type="ECO:0000313" key="2">
    <source>
        <dbReference type="Proteomes" id="UP000595917"/>
    </source>
</evidence>
<sequence length="183" mass="20862">MTTEEMLRLKGMHLAPYMQLATALIGKVREGGGNMFRHQIDTMATLIDYGYIDSVLLKASVVHDLIEDVPDFNHNLLISIDYESPAVYDLVLEVTRFPEESKPEFLTRIRESGSFHAKVLKVADRISNMISLGFVINTEFISRYTEETVQYILPIAEEVDKSMLAELQSLVESRRKYVSVFPV</sequence>
<protein>
    <recommendedName>
        <fullName evidence="3">HD domain-containing protein</fullName>
    </recommendedName>
</protein>
<evidence type="ECO:0008006" key="3">
    <source>
        <dbReference type="Google" id="ProtNLM"/>
    </source>
</evidence>
<gene>
    <name evidence="1" type="ORF">JFL75_10005</name>
</gene>
<reference evidence="1" key="1">
    <citation type="submission" date="2021-01" db="EMBL/GenBank/DDBJ databases">
        <title>Description of Breznakiella homolactica.</title>
        <authorList>
            <person name="Song Y."/>
            <person name="Brune A."/>
        </authorList>
    </citation>
    <scope>NUCLEOTIDE SEQUENCE</scope>
    <source>
        <strain evidence="1">RmG30</strain>
    </source>
</reference>
<dbReference type="KEGG" id="bhc:JFL75_10005"/>
<dbReference type="AlphaFoldDB" id="A0A7T7XRL0"/>
<evidence type="ECO:0000313" key="1">
    <source>
        <dbReference type="EMBL" id="QQO11216.1"/>
    </source>
</evidence>
<dbReference type="Proteomes" id="UP000595917">
    <property type="component" value="Chromosome"/>
</dbReference>
<organism evidence="1 2">
    <name type="scientific">Breznakiella homolactica</name>
    <dbReference type="NCBI Taxonomy" id="2798577"/>
    <lineage>
        <taxon>Bacteria</taxon>
        <taxon>Pseudomonadati</taxon>
        <taxon>Spirochaetota</taxon>
        <taxon>Spirochaetia</taxon>
        <taxon>Spirochaetales</taxon>
        <taxon>Breznakiellaceae</taxon>
        <taxon>Breznakiella</taxon>
    </lineage>
</organism>
<name>A0A7T7XRL0_9SPIR</name>
<dbReference type="RefSeq" id="WP_215628525.1">
    <property type="nucleotide sequence ID" value="NZ_CP067089.2"/>
</dbReference>
<dbReference type="Gene3D" id="1.10.3210.10">
    <property type="entry name" value="Hypothetical protein af1432"/>
    <property type="match status" value="1"/>
</dbReference>
<dbReference type="EMBL" id="CP067089">
    <property type="protein sequence ID" value="QQO11216.1"/>
    <property type="molecule type" value="Genomic_DNA"/>
</dbReference>
<accession>A0A7T7XRL0</accession>
<keyword evidence="2" id="KW-1185">Reference proteome</keyword>